<dbReference type="Proteomes" id="UP000053259">
    <property type="component" value="Unassembled WGS sequence"/>
</dbReference>
<organism evidence="1 2">
    <name type="scientific">Verruconis gallopava</name>
    <dbReference type="NCBI Taxonomy" id="253628"/>
    <lineage>
        <taxon>Eukaryota</taxon>
        <taxon>Fungi</taxon>
        <taxon>Dikarya</taxon>
        <taxon>Ascomycota</taxon>
        <taxon>Pezizomycotina</taxon>
        <taxon>Dothideomycetes</taxon>
        <taxon>Pleosporomycetidae</taxon>
        <taxon>Venturiales</taxon>
        <taxon>Sympoventuriaceae</taxon>
        <taxon>Verruconis</taxon>
    </lineage>
</organism>
<evidence type="ECO:0000313" key="1">
    <source>
        <dbReference type="EMBL" id="KIW07451.1"/>
    </source>
</evidence>
<dbReference type="GeneID" id="27310263"/>
<gene>
    <name evidence="1" type="ORF">PV09_02290</name>
</gene>
<protein>
    <submittedName>
        <fullName evidence="1">Uncharacterized protein</fullName>
    </submittedName>
</protein>
<feature type="non-terminal residue" evidence="1">
    <location>
        <position position="52"/>
    </location>
</feature>
<sequence>MLRLLCVASATLLLVYWITLAIYRLWFHPLAKYPGPFLARITPVYALPIERF</sequence>
<dbReference type="AlphaFoldDB" id="A0A0D1XXG2"/>
<reference evidence="1 2" key="1">
    <citation type="submission" date="2015-01" db="EMBL/GenBank/DDBJ databases">
        <title>The Genome Sequence of Ochroconis gallopava CBS43764.</title>
        <authorList>
            <consortium name="The Broad Institute Genomics Platform"/>
            <person name="Cuomo C."/>
            <person name="de Hoog S."/>
            <person name="Gorbushina A."/>
            <person name="Stielow B."/>
            <person name="Teixiera M."/>
            <person name="Abouelleil A."/>
            <person name="Chapman S.B."/>
            <person name="Priest M."/>
            <person name="Young S.K."/>
            <person name="Wortman J."/>
            <person name="Nusbaum C."/>
            <person name="Birren B."/>
        </authorList>
    </citation>
    <scope>NUCLEOTIDE SEQUENCE [LARGE SCALE GENOMIC DNA]</scope>
    <source>
        <strain evidence="1 2">CBS 43764</strain>
    </source>
</reference>
<dbReference type="InParanoid" id="A0A0D1XXG2"/>
<dbReference type="VEuPathDB" id="FungiDB:PV09_02290"/>
<proteinExistence type="predicted"/>
<evidence type="ECO:0000313" key="2">
    <source>
        <dbReference type="Proteomes" id="UP000053259"/>
    </source>
</evidence>
<keyword evidence="2" id="KW-1185">Reference proteome</keyword>
<dbReference type="EMBL" id="KN847533">
    <property type="protein sequence ID" value="KIW07451.1"/>
    <property type="molecule type" value="Genomic_DNA"/>
</dbReference>
<accession>A0A0D1XXG2</accession>
<dbReference type="HOGENOM" id="CLU_3093295_0_0_1"/>
<dbReference type="OrthoDB" id="3796526at2759"/>
<name>A0A0D1XXG2_9PEZI</name>
<dbReference type="RefSeq" id="XP_016217320.1">
    <property type="nucleotide sequence ID" value="XM_016355304.1"/>
</dbReference>